<organism evidence="1 2">
    <name type="scientific">Seminavis robusta</name>
    <dbReference type="NCBI Taxonomy" id="568900"/>
    <lineage>
        <taxon>Eukaryota</taxon>
        <taxon>Sar</taxon>
        <taxon>Stramenopiles</taxon>
        <taxon>Ochrophyta</taxon>
        <taxon>Bacillariophyta</taxon>
        <taxon>Bacillariophyceae</taxon>
        <taxon>Bacillariophycidae</taxon>
        <taxon>Naviculales</taxon>
        <taxon>Naviculaceae</taxon>
        <taxon>Seminavis</taxon>
    </lineage>
</organism>
<accession>A0A9N8DSB9</accession>
<sequence length="115" mass="12416">MNVHSVKQTCALLLHSLTSHTGTGNTPMKSRSVDFPSQFQKTAALPVSHRRDAFYYLVQRSTPEVASLQAPSSLQTLEPNVPTPTASLMSTGPAISWATAAPLEDIQMHADAQQN</sequence>
<keyword evidence="2" id="KW-1185">Reference proteome</keyword>
<proteinExistence type="predicted"/>
<reference evidence="1" key="1">
    <citation type="submission" date="2020-06" db="EMBL/GenBank/DDBJ databases">
        <authorList>
            <consortium name="Plant Systems Biology data submission"/>
        </authorList>
    </citation>
    <scope>NUCLEOTIDE SEQUENCE</scope>
    <source>
        <strain evidence="1">D6</strain>
    </source>
</reference>
<dbReference type="AlphaFoldDB" id="A0A9N8DSB9"/>
<dbReference type="Proteomes" id="UP001153069">
    <property type="component" value="Unassembled WGS sequence"/>
</dbReference>
<evidence type="ECO:0000313" key="1">
    <source>
        <dbReference type="EMBL" id="CAB9508143.1"/>
    </source>
</evidence>
<name>A0A9N8DSB9_9STRA</name>
<dbReference type="EMBL" id="CAICTM010000334">
    <property type="protein sequence ID" value="CAB9508143.1"/>
    <property type="molecule type" value="Genomic_DNA"/>
</dbReference>
<evidence type="ECO:0000313" key="2">
    <source>
        <dbReference type="Proteomes" id="UP001153069"/>
    </source>
</evidence>
<gene>
    <name evidence="1" type="ORF">SEMRO_335_G120051.1</name>
</gene>
<protein>
    <submittedName>
        <fullName evidence="1">Uncharacterized protein</fullName>
    </submittedName>
</protein>
<comment type="caution">
    <text evidence="1">The sequence shown here is derived from an EMBL/GenBank/DDBJ whole genome shotgun (WGS) entry which is preliminary data.</text>
</comment>